<dbReference type="GO" id="GO:0000978">
    <property type="term" value="F:RNA polymerase II cis-regulatory region sequence-specific DNA binding"/>
    <property type="evidence" value="ECO:0007669"/>
    <property type="project" value="TreeGrafter"/>
</dbReference>
<evidence type="ECO:0000313" key="8">
    <source>
        <dbReference type="EMBL" id="KAI9164826.1"/>
    </source>
</evidence>
<dbReference type="EMBL" id="JAJSOW010000105">
    <property type="protein sequence ID" value="KAI9164826.1"/>
    <property type="molecule type" value="Genomic_DNA"/>
</dbReference>
<reference evidence="8" key="1">
    <citation type="journal article" date="2022" name="Plant J.">
        <title>Strategies of tolerance reflected in two North American maple genomes.</title>
        <authorList>
            <person name="McEvoy S.L."/>
            <person name="Sezen U.U."/>
            <person name="Trouern-Trend A."/>
            <person name="McMahon S.M."/>
            <person name="Schaberg P.G."/>
            <person name="Yang J."/>
            <person name="Wegrzyn J.L."/>
            <person name="Swenson N.G."/>
        </authorList>
    </citation>
    <scope>NUCLEOTIDE SEQUENCE</scope>
    <source>
        <strain evidence="8">91603</strain>
    </source>
</reference>
<comment type="caution">
    <text evidence="8">The sequence shown here is derived from an EMBL/GenBank/DDBJ whole genome shotgun (WGS) entry which is preliminary data.</text>
</comment>
<keyword evidence="6" id="KW-0175">Coiled coil</keyword>
<dbReference type="Gene3D" id="3.40.1810.10">
    <property type="entry name" value="Transcription factor, MADS-box"/>
    <property type="match status" value="1"/>
</dbReference>
<keyword evidence="5" id="KW-0539">Nucleus</keyword>
<evidence type="ECO:0000256" key="3">
    <source>
        <dbReference type="ARBA" id="ARBA00023125"/>
    </source>
</evidence>
<dbReference type="InterPro" id="IPR033897">
    <property type="entry name" value="SRF-like_MADS-box"/>
</dbReference>
<feature type="domain" description="MADS-box" evidence="7">
    <location>
        <begin position="20"/>
        <end position="53"/>
    </location>
</feature>
<accession>A0AAD5IHH5</accession>
<dbReference type="PANTHER" id="PTHR11945:SF529">
    <property type="entry name" value="MADS-BOX DOMAIN-CONTAINING PROTEIN"/>
    <property type="match status" value="1"/>
</dbReference>
<keyword evidence="9" id="KW-1185">Reference proteome</keyword>
<dbReference type="GO" id="GO:0005634">
    <property type="term" value="C:nucleus"/>
    <property type="evidence" value="ECO:0007669"/>
    <property type="project" value="UniProtKB-SubCell"/>
</dbReference>
<dbReference type="PROSITE" id="PS50066">
    <property type="entry name" value="MADS_BOX_2"/>
    <property type="match status" value="1"/>
</dbReference>
<keyword evidence="4" id="KW-0804">Transcription</keyword>
<dbReference type="AlphaFoldDB" id="A0AAD5IHH5"/>
<reference evidence="8" key="2">
    <citation type="submission" date="2023-02" db="EMBL/GenBank/DDBJ databases">
        <authorList>
            <person name="Swenson N.G."/>
            <person name="Wegrzyn J.L."/>
            <person name="Mcevoy S.L."/>
        </authorList>
    </citation>
    <scope>NUCLEOTIDE SEQUENCE</scope>
    <source>
        <strain evidence="8">91603</strain>
        <tissue evidence="8">Leaf</tissue>
    </source>
</reference>
<keyword evidence="3" id="KW-0238">DNA-binding</keyword>
<dbReference type="CDD" id="cd00266">
    <property type="entry name" value="MADS_SRF_like"/>
    <property type="match status" value="1"/>
</dbReference>
<evidence type="ECO:0000313" key="9">
    <source>
        <dbReference type="Proteomes" id="UP001064489"/>
    </source>
</evidence>
<evidence type="ECO:0000256" key="6">
    <source>
        <dbReference type="SAM" id="Coils"/>
    </source>
</evidence>
<feature type="coiled-coil region" evidence="6">
    <location>
        <begin position="116"/>
        <end position="161"/>
    </location>
</feature>
<evidence type="ECO:0000256" key="2">
    <source>
        <dbReference type="ARBA" id="ARBA00023015"/>
    </source>
</evidence>
<dbReference type="GO" id="GO:0046983">
    <property type="term" value="F:protein dimerization activity"/>
    <property type="evidence" value="ECO:0007669"/>
    <property type="project" value="InterPro"/>
</dbReference>
<evidence type="ECO:0000259" key="7">
    <source>
        <dbReference type="PROSITE" id="PS50066"/>
    </source>
</evidence>
<dbReference type="GO" id="GO:0045944">
    <property type="term" value="P:positive regulation of transcription by RNA polymerase II"/>
    <property type="evidence" value="ECO:0007669"/>
    <property type="project" value="InterPro"/>
</dbReference>
<dbReference type="InterPro" id="IPR036879">
    <property type="entry name" value="TF_MADSbox_sf"/>
</dbReference>
<dbReference type="PANTHER" id="PTHR11945">
    <property type="entry name" value="MADS BOX PROTEIN"/>
    <property type="match status" value="1"/>
</dbReference>
<gene>
    <name evidence="8" type="ORF">LWI28_002786</name>
</gene>
<comment type="subcellular location">
    <subcellularLocation>
        <location evidence="1">Nucleus</location>
    </subcellularLocation>
</comment>
<protein>
    <recommendedName>
        <fullName evidence="7">MADS-box domain-containing protein</fullName>
    </recommendedName>
</protein>
<evidence type="ECO:0000256" key="4">
    <source>
        <dbReference type="ARBA" id="ARBA00023163"/>
    </source>
</evidence>
<dbReference type="GO" id="GO:0000981">
    <property type="term" value="F:DNA-binding transcription factor activity, RNA polymerase II-specific"/>
    <property type="evidence" value="ECO:0007669"/>
    <property type="project" value="InterPro"/>
</dbReference>
<keyword evidence="2" id="KW-0805">Transcription regulation</keyword>
<organism evidence="8 9">
    <name type="scientific">Acer negundo</name>
    <name type="common">Box elder</name>
    <dbReference type="NCBI Taxonomy" id="4023"/>
    <lineage>
        <taxon>Eukaryota</taxon>
        <taxon>Viridiplantae</taxon>
        <taxon>Streptophyta</taxon>
        <taxon>Embryophyta</taxon>
        <taxon>Tracheophyta</taxon>
        <taxon>Spermatophyta</taxon>
        <taxon>Magnoliopsida</taxon>
        <taxon>eudicotyledons</taxon>
        <taxon>Gunneridae</taxon>
        <taxon>Pentapetalae</taxon>
        <taxon>rosids</taxon>
        <taxon>malvids</taxon>
        <taxon>Sapindales</taxon>
        <taxon>Sapindaceae</taxon>
        <taxon>Hippocastanoideae</taxon>
        <taxon>Acereae</taxon>
        <taxon>Acer</taxon>
    </lineage>
</organism>
<dbReference type="SUPFAM" id="SSF55455">
    <property type="entry name" value="SRF-like"/>
    <property type="match status" value="1"/>
</dbReference>
<dbReference type="InterPro" id="IPR002100">
    <property type="entry name" value="TF_MADSbox"/>
</dbReference>
<dbReference type="SMART" id="SM00432">
    <property type="entry name" value="MADS"/>
    <property type="match status" value="1"/>
</dbReference>
<dbReference type="Pfam" id="PF00319">
    <property type="entry name" value="SRF-TF"/>
    <property type="match status" value="1"/>
</dbReference>
<evidence type="ECO:0000256" key="5">
    <source>
        <dbReference type="ARBA" id="ARBA00023242"/>
    </source>
</evidence>
<dbReference type="Proteomes" id="UP001064489">
    <property type="component" value="Chromosome 10"/>
</dbReference>
<name>A0AAD5IHH5_ACENE</name>
<proteinExistence type="predicted"/>
<sequence length="309" mass="34817">MAAEKKKMIASDQRRVTREQRSVSFTKRRQGLYNKAAELCLFCDAQVAIVVSSPCSGKNLYSFGHSSVDAVFEAFLEGRTPDNAVVAQSAVSLYEEVKALEYYYHPDKRSIARKRMKKSEKEIDEFWREIDVLEKNCGDSVEELQDLVDNLEKFKEKSLDRLMMKIMSSSSSTIDDHHLVPSSSSSSLSNLLINSAADNDFGAIIEYNTPNCNMNGLSDNSNYINVDENYAISENNCLSADDECNNNNNVEEEEEQADSISHLVNSFTMVDDEGEDLFGSLFDFKPDDHHPNTSYLHESRFGVLAADFL</sequence>
<evidence type="ECO:0000256" key="1">
    <source>
        <dbReference type="ARBA" id="ARBA00004123"/>
    </source>
</evidence>